<dbReference type="AlphaFoldDB" id="A0A841ASK2"/>
<sequence length="77" mass="8289">MDPYGLPRFAGDDALARWTDHSRIETRTVRVFTSGPLTATVISHPGVWDLIVSDGRGGVAFSVLPPDEIAAALRALE</sequence>
<gene>
    <name evidence="1" type="ORF">HD599_002979</name>
</gene>
<dbReference type="Proteomes" id="UP000536685">
    <property type="component" value="Unassembled WGS sequence"/>
</dbReference>
<accession>A0A841ASK2</accession>
<protein>
    <submittedName>
        <fullName evidence="1">Uncharacterized protein</fullName>
    </submittedName>
</protein>
<name>A0A841ASK2_9MICO</name>
<dbReference type="RefSeq" id="WP_184238999.1">
    <property type="nucleotide sequence ID" value="NZ_JACHMJ010000001.1"/>
</dbReference>
<evidence type="ECO:0000313" key="1">
    <source>
        <dbReference type="EMBL" id="MBB5844656.1"/>
    </source>
</evidence>
<reference evidence="1 2" key="1">
    <citation type="submission" date="2020-08" db="EMBL/GenBank/DDBJ databases">
        <title>Sequencing the genomes of 1000 actinobacteria strains.</title>
        <authorList>
            <person name="Klenk H.-P."/>
        </authorList>
    </citation>
    <scope>NUCLEOTIDE SEQUENCE [LARGE SCALE GENOMIC DNA]</scope>
    <source>
        <strain evidence="1 2">DSM 105784</strain>
    </source>
</reference>
<dbReference type="EMBL" id="JACHMJ010000001">
    <property type="protein sequence ID" value="MBB5844656.1"/>
    <property type="molecule type" value="Genomic_DNA"/>
</dbReference>
<evidence type="ECO:0000313" key="2">
    <source>
        <dbReference type="Proteomes" id="UP000536685"/>
    </source>
</evidence>
<comment type="caution">
    <text evidence="1">The sequence shown here is derived from an EMBL/GenBank/DDBJ whole genome shotgun (WGS) entry which is preliminary data.</text>
</comment>
<organism evidence="1 2">
    <name type="scientific">Conyzicola lurida</name>
    <dbReference type="NCBI Taxonomy" id="1172621"/>
    <lineage>
        <taxon>Bacteria</taxon>
        <taxon>Bacillati</taxon>
        <taxon>Actinomycetota</taxon>
        <taxon>Actinomycetes</taxon>
        <taxon>Micrococcales</taxon>
        <taxon>Microbacteriaceae</taxon>
        <taxon>Conyzicola</taxon>
    </lineage>
</organism>
<proteinExistence type="predicted"/>
<keyword evidence="2" id="KW-1185">Reference proteome</keyword>